<dbReference type="AlphaFoldDB" id="S3IVI4"/>
<organism evidence="1 2">
    <name type="scientific">Cedecea davisae DSM 4568</name>
    <dbReference type="NCBI Taxonomy" id="566551"/>
    <lineage>
        <taxon>Bacteria</taxon>
        <taxon>Pseudomonadati</taxon>
        <taxon>Pseudomonadota</taxon>
        <taxon>Gammaproteobacteria</taxon>
        <taxon>Enterobacterales</taxon>
        <taxon>Enterobacteriaceae</taxon>
        <taxon>Cedecea</taxon>
    </lineage>
</organism>
<dbReference type="EMBL" id="ATDT01000021">
    <property type="protein sequence ID" value="EPF16591.1"/>
    <property type="molecule type" value="Genomic_DNA"/>
</dbReference>
<protein>
    <submittedName>
        <fullName evidence="1">Uncharacterized protein</fullName>
    </submittedName>
</protein>
<reference evidence="1 2" key="1">
    <citation type="submission" date="2013-04" db="EMBL/GenBank/DDBJ databases">
        <authorList>
            <person name="Weinstock G."/>
            <person name="Sodergren E."/>
            <person name="Lobos E.A."/>
            <person name="Fulton L."/>
            <person name="Fulton R."/>
            <person name="Courtney L."/>
            <person name="Fronick C."/>
            <person name="O'Laughlin M."/>
            <person name="Godfrey J."/>
            <person name="Wilson R.M."/>
            <person name="Miner T."/>
            <person name="Farmer C."/>
            <person name="Delehaunty K."/>
            <person name="Cordes M."/>
            <person name="Minx P."/>
            <person name="Tomlinson C."/>
            <person name="Chen J."/>
            <person name="Wollam A."/>
            <person name="Pepin K.H."/>
            <person name="Palsikar V.B."/>
            <person name="Zhang X."/>
            <person name="Suruliraj S."/>
            <person name="Perna N.T."/>
            <person name="Plunkett G."/>
            <person name="Warren W."/>
            <person name="Mitreva M."/>
            <person name="Mardis E.R."/>
            <person name="Wilson R.K."/>
        </authorList>
    </citation>
    <scope>NUCLEOTIDE SEQUENCE [LARGE SCALE GENOMIC DNA]</scope>
    <source>
        <strain evidence="1 2">DSM 4568</strain>
    </source>
</reference>
<evidence type="ECO:0000313" key="1">
    <source>
        <dbReference type="EMBL" id="EPF16591.1"/>
    </source>
</evidence>
<comment type="caution">
    <text evidence="1">The sequence shown here is derived from an EMBL/GenBank/DDBJ whole genome shotgun (WGS) entry which is preliminary data.</text>
</comment>
<dbReference type="HOGENOM" id="CLU_3306753_0_0_6"/>
<accession>S3IVI4</accession>
<gene>
    <name evidence="1" type="ORF">HMPREF0201_02337</name>
</gene>
<name>S3IVI4_9ENTR</name>
<dbReference type="Proteomes" id="UP000014585">
    <property type="component" value="Unassembled WGS sequence"/>
</dbReference>
<proteinExistence type="predicted"/>
<sequence>MITARFVIGVSGEAQRLREVMLIREYSIRSMEAFAKNML</sequence>
<evidence type="ECO:0000313" key="2">
    <source>
        <dbReference type="Proteomes" id="UP000014585"/>
    </source>
</evidence>
<dbReference type="PATRIC" id="fig|566551.4.peg.2150"/>